<dbReference type="CDD" id="cd00730">
    <property type="entry name" value="rubredoxin"/>
    <property type="match status" value="1"/>
</dbReference>
<keyword evidence="4" id="KW-0408">Iron</keyword>
<evidence type="ECO:0000256" key="3">
    <source>
        <dbReference type="ARBA" id="ARBA00022982"/>
    </source>
</evidence>
<dbReference type="PANTHER" id="PTHR47627">
    <property type="entry name" value="RUBREDOXIN"/>
    <property type="match status" value="1"/>
</dbReference>
<dbReference type="SUPFAM" id="SSF57802">
    <property type="entry name" value="Rubredoxin-like"/>
    <property type="match status" value="1"/>
</dbReference>
<dbReference type="AlphaFoldDB" id="A5CFU6"/>
<organism evidence="6">
    <name type="scientific">uncultured marine microorganism</name>
    <dbReference type="NCBI Taxonomy" id="415540"/>
    <lineage>
        <taxon>unclassified sequences</taxon>
        <taxon>environmental samples</taxon>
    </lineage>
</organism>
<evidence type="ECO:0000256" key="1">
    <source>
        <dbReference type="ARBA" id="ARBA00022448"/>
    </source>
</evidence>
<gene>
    <name evidence="6" type="primary">9E7-9</name>
</gene>
<accession>A5CFU6</accession>
<keyword evidence="2" id="KW-0479">Metal-binding</keyword>
<sequence length="53" mass="6059">MSKFKCPECGYVFSEEDGDQHEGYPPGTEFVSLPEDFACPDCSVRFKEDFEEV</sequence>
<dbReference type="InterPro" id="IPR024934">
    <property type="entry name" value="Rubredoxin-like_dom"/>
</dbReference>
<dbReference type="GO" id="GO:0009055">
    <property type="term" value="F:electron transfer activity"/>
    <property type="evidence" value="ECO:0007669"/>
    <property type="project" value="TreeGrafter"/>
</dbReference>
<dbReference type="EMBL" id="AM501426">
    <property type="protein sequence ID" value="CAM58086.1"/>
    <property type="molecule type" value="Genomic_DNA"/>
</dbReference>
<feature type="domain" description="Rubredoxin-like" evidence="5">
    <location>
        <begin position="1"/>
        <end position="53"/>
    </location>
</feature>
<dbReference type="Pfam" id="PF00301">
    <property type="entry name" value="Rubredoxin"/>
    <property type="match status" value="1"/>
</dbReference>
<dbReference type="PROSITE" id="PS50903">
    <property type="entry name" value="RUBREDOXIN_LIKE"/>
    <property type="match status" value="1"/>
</dbReference>
<dbReference type="PRINTS" id="PR00163">
    <property type="entry name" value="RUBREDOXIN"/>
</dbReference>
<evidence type="ECO:0000256" key="2">
    <source>
        <dbReference type="ARBA" id="ARBA00022723"/>
    </source>
</evidence>
<evidence type="ECO:0000313" key="6">
    <source>
        <dbReference type="EMBL" id="CAM58086.1"/>
    </source>
</evidence>
<name>A5CFU6_9ZZZZ</name>
<dbReference type="Gene3D" id="2.20.28.10">
    <property type="match status" value="1"/>
</dbReference>
<proteinExistence type="predicted"/>
<dbReference type="GO" id="GO:0005506">
    <property type="term" value="F:iron ion binding"/>
    <property type="evidence" value="ECO:0007669"/>
    <property type="project" value="InterPro"/>
</dbReference>
<dbReference type="GO" id="GO:0043448">
    <property type="term" value="P:alkane catabolic process"/>
    <property type="evidence" value="ECO:0007669"/>
    <property type="project" value="TreeGrafter"/>
</dbReference>
<evidence type="ECO:0000259" key="5">
    <source>
        <dbReference type="PROSITE" id="PS50903"/>
    </source>
</evidence>
<reference evidence="6" key="1">
    <citation type="submission" date="2007-03" db="EMBL/GenBank/DDBJ databases">
        <title>Isolation and characterization of alkane hydroxylases from Pacific deep-sea sediment.</title>
        <authorList>
            <person name="Xu M."/>
        </authorList>
    </citation>
    <scope>NUCLEOTIDE SEQUENCE</scope>
</reference>
<dbReference type="InterPro" id="IPR050526">
    <property type="entry name" value="Rubredoxin_ET"/>
</dbReference>
<dbReference type="InterPro" id="IPR024935">
    <property type="entry name" value="Rubredoxin_dom"/>
</dbReference>
<protein>
    <submittedName>
        <fullName evidence="6">Rubredoxin 2</fullName>
    </submittedName>
</protein>
<keyword evidence="3" id="KW-0249">Electron transport</keyword>
<keyword evidence="1" id="KW-0813">Transport</keyword>
<evidence type="ECO:0000256" key="4">
    <source>
        <dbReference type="ARBA" id="ARBA00023004"/>
    </source>
</evidence>
<dbReference type="PANTHER" id="PTHR47627:SF1">
    <property type="entry name" value="RUBREDOXIN-1-RELATED"/>
    <property type="match status" value="1"/>
</dbReference>